<protein>
    <submittedName>
        <fullName evidence="2">RimJ/RimL family protein N-acetyltransferase</fullName>
    </submittedName>
</protein>
<evidence type="ECO:0000259" key="1">
    <source>
        <dbReference type="PROSITE" id="PS51186"/>
    </source>
</evidence>
<evidence type="ECO:0000313" key="3">
    <source>
        <dbReference type="Proteomes" id="UP000245535"/>
    </source>
</evidence>
<keyword evidence="3" id="KW-1185">Reference proteome</keyword>
<dbReference type="PROSITE" id="PS51186">
    <property type="entry name" value="GNAT"/>
    <property type="match status" value="1"/>
</dbReference>
<dbReference type="Proteomes" id="UP000245535">
    <property type="component" value="Unassembled WGS sequence"/>
</dbReference>
<dbReference type="SUPFAM" id="SSF55729">
    <property type="entry name" value="Acyl-CoA N-acyltransferases (Nat)"/>
    <property type="match status" value="1"/>
</dbReference>
<accession>A0A315Z811</accession>
<dbReference type="CDD" id="cd04301">
    <property type="entry name" value="NAT_SF"/>
    <property type="match status" value="1"/>
</dbReference>
<dbReference type="PANTHER" id="PTHR43328:SF1">
    <property type="entry name" value="N-ACETYLTRANSFERASE DOMAIN-CONTAINING PROTEIN"/>
    <property type="match status" value="1"/>
</dbReference>
<organism evidence="2 3">
    <name type="scientific">Sediminitomix flava</name>
    <dbReference type="NCBI Taxonomy" id="379075"/>
    <lineage>
        <taxon>Bacteria</taxon>
        <taxon>Pseudomonadati</taxon>
        <taxon>Bacteroidota</taxon>
        <taxon>Cytophagia</taxon>
        <taxon>Cytophagales</taxon>
        <taxon>Flammeovirgaceae</taxon>
        <taxon>Sediminitomix</taxon>
    </lineage>
</organism>
<dbReference type="AlphaFoldDB" id="A0A315Z811"/>
<name>A0A315Z811_SEDFL</name>
<evidence type="ECO:0000313" key="2">
    <source>
        <dbReference type="EMBL" id="PWJ40997.1"/>
    </source>
</evidence>
<dbReference type="Pfam" id="PF13302">
    <property type="entry name" value="Acetyltransf_3"/>
    <property type="match status" value="1"/>
</dbReference>
<dbReference type="InterPro" id="IPR000182">
    <property type="entry name" value="GNAT_dom"/>
</dbReference>
<dbReference type="Gene3D" id="3.40.630.30">
    <property type="match status" value="1"/>
</dbReference>
<reference evidence="2 3" key="1">
    <citation type="submission" date="2018-03" db="EMBL/GenBank/DDBJ databases">
        <title>Genomic Encyclopedia of Archaeal and Bacterial Type Strains, Phase II (KMG-II): from individual species to whole genera.</title>
        <authorList>
            <person name="Goeker M."/>
        </authorList>
    </citation>
    <scope>NUCLEOTIDE SEQUENCE [LARGE SCALE GENOMIC DNA]</scope>
    <source>
        <strain evidence="2 3">DSM 28229</strain>
    </source>
</reference>
<sequence length="184" mass="21515">MYISYDYQRMKMKTNRPVEIRLRRLNERDMKPLQEIADNKKIFDNLPDFFPFPYTLDDAKRFLTLTESEEKTCTFAIEWEGVLVGIISLIPQADIYAKSMKVGYWLGEAYWGKGIATAALRKICAYAWQNFDINRLFSSVIAYNKSSVKVMEKAGFTFEGIGRKAIFKNGQFYDDHYYGLLKDD</sequence>
<feature type="domain" description="N-acetyltransferase" evidence="1">
    <location>
        <begin position="20"/>
        <end position="184"/>
    </location>
</feature>
<dbReference type="GO" id="GO:0016747">
    <property type="term" value="F:acyltransferase activity, transferring groups other than amino-acyl groups"/>
    <property type="evidence" value="ECO:0007669"/>
    <property type="project" value="InterPro"/>
</dbReference>
<dbReference type="EMBL" id="QGDO01000004">
    <property type="protein sequence ID" value="PWJ40997.1"/>
    <property type="molecule type" value="Genomic_DNA"/>
</dbReference>
<dbReference type="PANTHER" id="PTHR43328">
    <property type="entry name" value="ACETYLTRANSFERASE-RELATED"/>
    <property type="match status" value="1"/>
</dbReference>
<proteinExistence type="predicted"/>
<keyword evidence="2" id="KW-0808">Transferase</keyword>
<gene>
    <name evidence="2" type="ORF">BC781_104263</name>
</gene>
<comment type="caution">
    <text evidence="2">The sequence shown here is derived from an EMBL/GenBank/DDBJ whole genome shotgun (WGS) entry which is preliminary data.</text>
</comment>
<dbReference type="InterPro" id="IPR016181">
    <property type="entry name" value="Acyl_CoA_acyltransferase"/>
</dbReference>